<sequence length="493" mass="54000">MKMKQILISIILTGAIITSALFGVPMKAATTYSAGILVRALGDSAVYYVASDGKKYAFPDGGTFHTWYANFKSVKKITVDELKRIPTAKSTVTARPGVVLLKFAGSPAVYAVARGAVIRPLSSQNTATNLYGREWRKFIIHLPVKASEGYVLGQLINEDDTDYNRLIETASTYTFDEELISRSIIAEPKVVAGNTNTAPSRLKSIKENLKDNISPNFVSSTYRYSVVATYLEETVNLTLTADASDEVIKVNDLPATSNKIFPVQLSVGANEIKIAVSAPNRESVVYYLNIIRNSPDKAVYLKTLTEDLLADLSPKFDSQQFQYTIQARNYEEAVVFKPESTSKDATIYINGAKINSGSKYSVPIDYGDNDIRIDVISPGGTSRNYHVKVSRNNYSDATDSELSDLTVGSNSKTDLSPRFSSIIYNYDLSVKSTDKTVAVKATPFNSKATVTINGQVKTSLTVTLEPANLFTVINIEVRSPSGAVHRYKVNVSR</sequence>
<reference evidence="2 3" key="1">
    <citation type="journal article" date="2016" name="Nat. Commun.">
        <title>Thousands of microbial genomes shed light on interconnected biogeochemical processes in an aquifer system.</title>
        <authorList>
            <person name="Anantharaman K."/>
            <person name="Brown C.T."/>
            <person name="Hug L.A."/>
            <person name="Sharon I."/>
            <person name="Castelle C.J."/>
            <person name="Probst A.J."/>
            <person name="Thomas B.C."/>
            <person name="Singh A."/>
            <person name="Wilkins M.J."/>
            <person name="Karaoz U."/>
            <person name="Brodie E.L."/>
            <person name="Williams K.H."/>
            <person name="Hubbard S.S."/>
            <person name="Banfield J.F."/>
        </authorList>
    </citation>
    <scope>NUCLEOTIDE SEQUENCE [LARGE SCALE GENOMIC DNA]</scope>
</reference>
<dbReference type="STRING" id="1798709.A2538_04345"/>
<feature type="domain" description="Cadherin-like beta-sandwich-like" evidence="1">
    <location>
        <begin position="310"/>
        <end position="391"/>
    </location>
</feature>
<dbReference type="Pfam" id="PF12733">
    <property type="entry name" value="Cadherin-like"/>
    <property type="match status" value="3"/>
</dbReference>
<evidence type="ECO:0000313" key="2">
    <source>
        <dbReference type="EMBL" id="OGH94633.1"/>
    </source>
</evidence>
<comment type="caution">
    <text evidence="2">The sequence shown here is derived from an EMBL/GenBank/DDBJ whole genome shotgun (WGS) entry which is preliminary data.</text>
</comment>
<dbReference type="Proteomes" id="UP000178254">
    <property type="component" value="Unassembled WGS sequence"/>
</dbReference>
<feature type="domain" description="Cadherin-like beta-sandwich-like" evidence="1">
    <location>
        <begin position="214"/>
        <end position="292"/>
    </location>
</feature>
<proteinExistence type="predicted"/>
<dbReference type="EMBL" id="MFRE01000006">
    <property type="protein sequence ID" value="OGH94633.1"/>
    <property type="molecule type" value="Genomic_DNA"/>
</dbReference>
<organism evidence="2 3">
    <name type="scientific">Candidatus Magasanikbacteria bacterium RIFOXYD2_FULL_41_14</name>
    <dbReference type="NCBI Taxonomy" id="1798709"/>
    <lineage>
        <taxon>Bacteria</taxon>
        <taxon>Candidatus Magasanikiibacteriota</taxon>
    </lineage>
</organism>
<dbReference type="InterPro" id="IPR025883">
    <property type="entry name" value="Cadherin-like_domain"/>
</dbReference>
<gene>
    <name evidence="2" type="ORF">A2538_04345</name>
</gene>
<protein>
    <recommendedName>
        <fullName evidence="1">Cadherin-like beta-sandwich-like domain-containing protein</fullName>
    </recommendedName>
</protein>
<evidence type="ECO:0000259" key="1">
    <source>
        <dbReference type="Pfam" id="PF12733"/>
    </source>
</evidence>
<feature type="domain" description="Cadherin-like beta-sandwich-like" evidence="1">
    <location>
        <begin position="403"/>
        <end position="493"/>
    </location>
</feature>
<accession>A0A1F6PF74</accession>
<dbReference type="AlphaFoldDB" id="A0A1F6PF74"/>
<name>A0A1F6PF74_9BACT</name>
<evidence type="ECO:0000313" key="3">
    <source>
        <dbReference type="Proteomes" id="UP000178254"/>
    </source>
</evidence>